<feature type="transmembrane region" description="Helical" evidence="1">
    <location>
        <begin position="212"/>
        <end position="231"/>
    </location>
</feature>
<name>A0A086A318_9FLAO</name>
<dbReference type="RefSeq" id="WP_034713967.1">
    <property type="nucleotide sequence ID" value="NZ_JPRH01000008.1"/>
</dbReference>
<keyword evidence="1" id="KW-1133">Transmembrane helix</keyword>
<evidence type="ECO:0000313" key="2">
    <source>
        <dbReference type="EMBL" id="KFF11082.1"/>
    </source>
</evidence>
<dbReference type="STRING" id="445961.IW15_18180"/>
<comment type="caution">
    <text evidence="2">The sequence shown here is derived from an EMBL/GenBank/DDBJ whole genome shotgun (WGS) entry which is preliminary data.</text>
</comment>
<feature type="transmembrane region" description="Helical" evidence="1">
    <location>
        <begin position="45"/>
        <end position="71"/>
    </location>
</feature>
<keyword evidence="3" id="KW-1185">Reference proteome</keyword>
<dbReference type="Proteomes" id="UP000028705">
    <property type="component" value="Unassembled WGS sequence"/>
</dbReference>
<feature type="transmembrane region" description="Helical" evidence="1">
    <location>
        <begin position="86"/>
        <end position="104"/>
    </location>
</feature>
<reference evidence="2 3" key="1">
    <citation type="submission" date="2014-07" db="EMBL/GenBank/DDBJ databases">
        <title>Genome of Chryseobacterium soli DSM 19298.</title>
        <authorList>
            <person name="Stropko S.J."/>
            <person name="Pipes S.E."/>
            <person name="Newman J."/>
        </authorList>
    </citation>
    <scope>NUCLEOTIDE SEQUENCE [LARGE SCALE GENOMIC DNA]</scope>
    <source>
        <strain evidence="2 3">DSM 19298</strain>
    </source>
</reference>
<dbReference type="EMBL" id="JPRH01000008">
    <property type="protein sequence ID" value="KFF11082.1"/>
    <property type="molecule type" value="Genomic_DNA"/>
</dbReference>
<evidence type="ECO:0000256" key="1">
    <source>
        <dbReference type="SAM" id="Phobius"/>
    </source>
</evidence>
<dbReference type="OrthoDB" id="9782403at2"/>
<keyword evidence="1" id="KW-0812">Transmembrane</keyword>
<proteinExistence type="predicted"/>
<feature type="transmembrane region" description="Helical" evidence="1">
    <location>
        <begin position="144"/>
        <end position="163"/>
    </location>
</feature>
<keyword evidence="1" id="KW-0472">Membrane</keyword>
<dbReference type="eggNOG" id="COG2836">
    <property type="taxonomic scope" value="Bacteria"/>
</dbReference>
<sequence>MDTTIWALLLSAVSISFIHTASGPDHYLPFIVLSKSKNWSGMRTAVLTVICGFGHVMSSLILGFIGVFLGWQLNKISWFQDLRGNFSGWALLIVGGIYLIYGLVQAIRNKPHKHFDVMGDEVYVYEHNHTEMVMSQKRIKVTPLVLFMIFVMGPSEPLIPLLFYSGVKHSMTEIVVLVTSFTITTVLTMLGMVLLGRYGYSSLFNTEKLERYMGVVSGAVVTVCGIGMVFLGW</sequence>
<organism evidence="2 3">
    <name type="scientific">Chryseobacterium soli</name>
    <dbReference type="NCBI Taxonomy" id="445961"/>
    <lineage>
        <taxon>Bacteria</taxon>
        <taxon>Pseudomonadati</taxon>
        <taxon>Bacteroidota</taxon>
        <taxon>Flavobacteriia</taxon>
        <taxon>Flavobacteriales</taxon>
        <taxon>Weeksellaceae</taxon>
        <taxon>Chryseobacterium group</taxon>
        <taxon>Chryseobacterium</taxon>
    </lineage>
</organism>
<dbReference type="AlphaFoldDB" id="A0A086A318"/>
<protein>
    <submittedName>
        <fullName evidence="2">Membrane protein</fullName>
    </submittedName>
</protein>
<evidence type="ECO:0000313" key="3">
    <source>
        <dbReference type="Proteomes" id="UP000028705"/>
    </source>
</evidence>
<accession>A0A086A318</accession>
<feature type="transmembrane region" description="Helical" evidence="1">
    <location>
        <begin position="175"/>
        <end position="200"/>
    </location>
</feature>
<gene>
    <name evidence="2" type="ORF">IW15_18180</name>
</gene>